<dbReference type="PRINTS" id="PR01002">
    <property type="entry name" value="FLGFLGJ"/>
</dbReference>
<dbReference type="AlphaFoldDB" id="A0A432W1U7"/>
<protein>
    <recommendedName>
        <fullName evidence="2">Flagellar protein FlgJ N-terminal domain-containing protein</fullName>
    </recommendedName>
</protein>
<dbReference type="GO" id="GO:0044781">
    <property type="term" value="P:bacterial-type flagellum organization"/>
    <property type="evidence" value="ECO:0007669"/>
    <property type="project" value="UniProtKB-KW"/>
</dbReference>
<dbReference type="EMBL" id="PIPJ01000001">
    <property type="protein sequence ID" value="RUO23194.1"/>
    <property type="molecule type" value="Genomic_DNA"/>
</dbReference>
<dbReference type="OrthoDB" id="289937at2"/>
<dbReference type="RefSeq" id="WP_126764734.1">
    <property type="nucleotide sequence ID" value="NZ_PIPJ01000001.1"/>
</dbReference>
<feature type="domain" description="Flagellar protein FlgJ N-terminal" evidence="2">
    <location>
        <begin position="56"/>
        <end position="102"/>
    </location>
</feature>
<reference evidence="4" key="1">
    <citation type="journal article" date="2018" name="Front. Microbiol.">
        <title>Genome-Based Analysis Reveals the Taxonomy and Diversity of the Family Idiomarinaceae.</title>
        <authorList>
            <person name="Liu Y."/>
            <person name="Lai Q."/>
            <person name="Shao Z."/>
        </authorList>
    </citation>
    <scope>NUCLEOTIDE SEQUENCE [LARGE SCALE GENOMIC DNA]</scope>
    <source>
        <strain evidence="4">GBPy7</strain>
    </source>
</reference>
<evidence type="ECO:0000313" key="4">
    <source>
        <dbReference type="Proteomes" id="UP000288395"/>
    </source>
</evidence>
<comment type="caution">
    <text evidence="3">The sequence shown here is derived from an EMBL/GenBank/DDBJ whole genome shotgun (WGS) entry which is preliminary data.</text>
</comment>
<keyword evidence="4" id="KW-1185">Reference proteome</keyword>
<dbReference type="Proteomes" id="UP000288395">
    <property type="component" value="Unassembled WGS sequence"/>
</dbReference>
<dbReference type="InterPro" id="IPR019301">
    <property type="entry name" value="Flagellar_prot_FlgJ_N"/>
</dbReference>
<sequence>MNDTFSTQLLQTNQARMALDVQGLNEIKANNRVDGEAGLRQAAEQFEAVFLNMMMQSMREATGKSELFDSPQTQQMQSMYDQQLTQHLATRGIGLADQLVQQLQQTPAKKP</sequence>
<name>A0A432W1U7_9GAMM</name>
<proteinExistence type="predicted"/>
<gene>
    <name evidence="3" type="ORF">CWE08_00635</name>
</gene>
<evidence type="ECO:0000259" key="2">
    <source>
        <dbReference type="Pfam" id="PF10135"/>
    </source>
</evidence>
<evidence type="ECO:0000256" key="1">
    <source>
        <dbReference type="ARBA" id="ARBA00022795"/>
    </source>
</evidence>
<organism evidence="3 4">
    <name type="scientific">Aliidiomarina iranensis</name>
    <dbReference type="NCBI Taxonomy" id="1434071"/>
    <lineage>
        <taxon>Bacteria</taxon>
        <taxon>Pseudomonadati</taxon>
        <taxon>Pseudomonadota</taxon>
        <taxon>Gammaproteobacteria</taxon>
        <taxon>Alteromonadales</taxon>
        <taxon>Idiomarinaceae</taxon>
        <taxon>Aliidiomarina</taxon>
    </lineage>
</organism>
<evidence type="ECO:0000313" key="3">
    <source>
        <dbReference type="EMBL" id="RUO23194.1"/>
    </source>
</evidence>
<accession>A0A432W1U7</accession>
<keyword evidence="1" id="KW-1005">Bacterial flagellum biogenesis</keyword>
<dbReference type="Pfam" id="PF10135">
    <property type="entry name" value="Rod-binding"/>
    <property type="match status" value="1"/>
</dbReference>